<dbReference type="PANTHER" id="PTHR10217">
    <property type="entry name" value="VOLTAGE AND LIGAND GATED POTASSIUM CHANNEL"/>
    <property type="match status" value="1"/>
</dbReference>
<reference evidence="3" key="1">
    <citation type="submission" date="2021-01" db="EMBL/GenBank/DDBJ databases">
        <title>Caligus Genome Assembly.</title>
        <authorList>
            <person name="Gallardo-Escarate C."/>
        </authorList>
    </citation>
    <scope>NUCLEOTIDE SEQUENCE [LARGE SCALE GENOMIC DNA]</scope>
</reference>
<proteinExistence type="predicted"/>
<evidence type="ECO:0000256" key="1">
    <source>
        <dbReference type="SAM" id="Phobius"/>
    </source>
</evidence>
<dbReference type="AlphaFoldDB" id="A0A7T8GXK9"/>
<evidence type="ECO:0000313" key="3">
    <source>
        <dbReference type="Proteomes" id="UP000595437"/>
    </source>
</evidence>
<dbReference type="GO" id="GO:0042391">
    <property type="term" value="P:regulation of membrane potential"/>
    <property type="evidence" value="ECO:0007669"/>
    <property type="project" value="TreeGrafter"/>
</dbReference>
<dbReference type="PANTHER" id="PTHR10217:SF548">
    <property type="entry name" value="GH12235P"/>
    <property type="match status" value="1"/>
</dbReference>
<dbReference type="GO" id="GO:0005886">
    <property type="term" value="C:plasma membrane"/>
    <property type="evidence" value="ECO:0007669"/>
    <property type="project" value="TreeGrafter"/>
</dbReference>
<keyword evidence="1" id="KW-0472">Membrane</keyword>
<accession>A0A7T8GXK9</accession>
<dbReference type="OrthoDB" id="432483at2759"/>
<keyword evidence="1" id="KW-1133">Transmembrane helix</keyword>
<dbReference type="InterPro" id="IPR050818">
    <property type="entry name" value="KCNH_animal-type"/>
</dbReference>
<name>A0A7T8GXK9_CALRO</name>
<dbReference type="EMBL" id="CP045903">
    <property type="protein sequence ID" value="QQP39547.1"/>
    <property type="molecule type" value="Genomic_DNA"/>
</dbReference>
<organism evidence="2 3">
    <name type="scientific">Caligus rogercresseyi</name>
    <name type="common">Sea louse</name>
    <dbReference type="NCBI Taxonomy" id="217165"/>
    <lineage>
        <taxon>Eukaryota</taxon>
        <taxon>Metazoa</taxon>
        <taxon>Ecdysozoa</taxon>
        <taxon>Arthropoda</taxon>
        <taxon>Crustacea</taxon>
        <taxon>Multicrustacea</taxon>
        <taxon>Hexanauplia</taxon>
        <taxon>Copepoda</taxon>
        <taxon>Siphonostomatoida</taxon>
        <taxon>Caligidae</taxon>
        <taxon>Caligus</taxon>
    </lineage>
</organism>
<dbReference type="GO" id="GO:0005242">
    <property type="term" value="F:inward rectifier potassium channel activity"/>
    <property type="evidence" value="ECO:0007669"/>
    <property type="project" value="TreeGrafter"/>
</dbReference>
<dbReference type="Proteomes" id="UP000595437">
    <property type="component" value="Chromosome 14"/>
</dbReference>
<sequence>EVIPEYKLAQPPRIPRWTVLHYAPFKALWDWVILFLVIYTAIFTPYVAAFLLNEPGYNLQSTSGNYTDDPIVIIDLLGKGSVKGYFSL</sequence>
<protein>
    <submittedName>
        <fullName evidence="2">Uncharacterized protein</fullName>
    </submittedName>
</protein>
<feature type="non-terminal residue" evidence="2">
    <location>
        <position position="1"/>
    </location>
</feature>
<gene>
    <name evidence="2" type="ORF">FKW44_020468</name>
</gene>
<evidence type="ECO:0000313" key="2">
    <source>
        <dbReference type="EMBL" id="QQP39547.1"/>
    </source>
</evidence>
<keyword evidence="3" id="KW-1185">Reference proteome</keyword>
<keyword evidence="1" id="KW-0812">Transmembrane</keyword>
<feature type="transmembrane region" description="Helical" evidence="1">
    <location>
        <begin position="31"/>
        <end position="52"/>
    </location>
</feature>